<accession>A0A9W6EXV1</accession>
<evidence type="ECO:0000313" key="3">
    <source>
        <dbReference type="EMBL" id="GLC48824.1"/>
    </source>
</evidence>
<name>A0A9W6EXV1_9CHLO</name>
<dbReference type="Pfam" id="PF00583">
    <property type="entry name" value="Acetyltransf_1"/>
    <property type="match status" value="1"/>
</dbReference>
<sequence>MLSQHHTPIHRSATRRAKACSHHIHHVLCLSHRSKCLRAKASPSVCPVSAQPMQRPCAVRTTRRETGAGVATFTPEDAKAARMMNFRQEFSLEEGRVVIQALTVPLIEQTAELLAVSFVATAAHLAPYASYVRRNIVRYLREHQALAPDAMVLVAVLQPSAEREAAAAGDKDGPGPGSEVAAAAAPPPRGPADAGEAGPPVSPGAGWPPAAVSPGALLSRTRPRVIGSAEVSFRRITRSSQPFLSEPEKCCYMCNMAVSPVFRRRGVATRLLAAAEQVAVEVMAESEMYLHLRFVDKEAAALYERAGFYQQGEHWPIAPLFGIQRMKLMRKDLGY</sequence>
<keyword evidence="4" id="KW-1185">Reference proteome</keyword>
<evidence type="ECO:0000256" key="1">
    <source>
        <dbReference type="SAM" id="MobiDB-lite"/>
    </source>
</evidence>
<comment type="caution">
    <text evidence="3">The sequence shown here is derived from an EMBL/GenBank/DDBJ whole genome shotgun (WGS) entry which is preliminary data.</text>
</comment>
<gene>
    <name evidence="3" type="primary">PLEST005848</name>
    <name evidence="3" type="ORF">PLESTB_000152600</name>
</gene>
<dbReference type="Proteomes" id="UP001165080">
    <property type="component" value="Unassembled WGS sequence"/>
</dbReference>
<feature type="compositionally biased region" description="Basic and acidic residues" evidence="1">
    <location>
        <begin position="164"/>
        <end position="173"/>
    </location>
</feature>
<dbReference type="InterPro" id="IPR016181">
    <property type="entry name" value="Acyl_CoA_acyltransferase"/>
</dbReference>
<reference evidence="3 4" key="1">
    <citation type="journal article" date="2023" name="Commun. Biol.">
        <title>Reorganization of the ancestral sex-determining regions during the evolution of trioecy in Pleodorina starrii.</title>
        <authorList>
            <person name="Takahashi K."/>
            <person name="Suzuki S."/>
            <person name="Kawai-Toyooka H."/>
            <person name="Yamamoto K."/>
            <person name="Hamaji T."/>
            <person name="Ootsuki R."/>
            <person name="Yamaguchi H."/>
            <person name="Kawachi M."/>
            <person name="Higashiyama T."/>
            <person name="Nozaki H."/>
        </authorList>
    </citation>
    <scope>NUCLEOTIDE SEQUENCE [LARGE SCALE GENOMIC DNA]</scope>
    <source>
        <strain evidence="3 4">NIES-4479</strain>
    </source>
</reference>
<dbReference type="PANTHER" id="PTHR47489">
    <property type="entry name" value="ACYL-COA N-ACYLTRANSFERASES (NAT) SUPERFAMILY PROTEIN"/>
    <property type="match status" value="1"/>
</dbReference>
<proteinExistence type="predicted"/>
<evidence type="ECO:0000259" key="2">
    <source>
        <dbReference type="PROSITE" id="PS51186"/>
    </source>
</evidence>
<dbReference type="AlphaFoldDB" id="A0A9W6EXV1"/>
<protein>
    <recommendedName>
        <fullName evidence="2">N-acetyltransferase domain-containing protein</fullName>
    </recommendedName>
</protein>
<dbReference type="CDD" id="cd04301">
    <property type="entry name" value="NAT_SF"/>
    <property type="match status" value="1"/>
</dbReference>
<dbReference type="Gene3D" id="3.40.630.30">
    <property type="match status" value="1"/>
</dbReference>
<dbReference type="PANTHER" id="PTHR47489:SF2">
    <property type="entry name" value="GCN5-RELATED N-ACETYLTRANSFERASE 5, CHLOROPLASTIC"/>
    <property type="match status" value="1"/>
</dbReference>
<dbReference type="SUPFAM" id="SSF55729">
    <property type="entry name" value="Acyl-CoA N-acyltransferases (Nat)"/>
    <property type="match status" value="1"/>
</dbReference>
<organism evidence="3 4">
    <name type="scientific">Pleodorina starrii</name>
    <dbReference type="NCBI Taxonomy" id="330485"/>
    <lineage>
        <taxon>Eukaryota</taxon>
        <taxon>Viridiplantae</taxon>
        <taxon>Chlorophyta</taxon>
        <taxon>core chlorophytes</taxon>
        <taxon>Chlorophyceae</taxon>
        <taxon>CS clade</taxon>
        <taxon>Chlamydomonadales</taxon>
        <taxon>Volvocaceae</taxon>
        <taxon>Pleodorina</taxon>
    </lineage>
</organism>
<evidence type="ECO:0000313" key="4">
    <source>
        <dbReference type="Proteomes" id="UP001165080"/>
    </source>
</evidence>
<dbReference type="InterPro" id="IPR000182">
    <property type="entry name" value="GNAT_dom"/>
</dbReference>
<dbReference type="GO" id="GO:0016747">
    <property type="term" value="F:acyltransferase activity, transferring groups other than amino-acyl groups"/>
    <property type="evidence" value="ECO:0007669"/>
    <property type="project" value="InterPro"/>
</dbReference>
<feature type="domain" description="N-acetyltransferase" evidence="2">
    <location>
        <begin position="244"/>
        <end position="334"/>
    </location>
</feature>
<dbReference type="PROSITE" id="PS51186">
    <property type="entry name" value="GNAT"/>
    <property type="match status" value="1"/>
</dbReference>
<dbReference type="EMBL" id="BRXU01000002">
    <property type="protein sequence ID" value="GLC48824.1"/>
    <property type="molecule type" value="Genomic_DNA"/>
</dbReference>
<feature type="region of interest" description="Disordered" evidence="1">
    <location>
        <begin position="164"/>
        <end position="206"/>
    </location>
</feature>